<dbReference type="PANTHER" id="PTHR42718:SF9">
    <property type="entry name" value="MAJOR FACILITATOR SUPERFAMILY MULTIDRUG TRANSPORTER MFSC"/>
    <property type="match status" value="1"/>
</dbReference>
<comment type="caution">
    <text evidence="8">The sequence shown here is derived from an EMBL/GenBank/DDBJ whole genome shotgun (WGS) entry which is preliminary data.</text>
</comment>
<evidence type="ECO:0000256" key="3">
    <source>
        <dbReference type="ARBA" id="ARBA00022692"/>
    </source>
</evidence>
<evidence type="ECO:0000313" key="8">
    <source>
        <dbReference type="EMBL" id="GEP56621.1"/>
    </source>
</evidence>
<dbReference type="InterPro" id="IPR011701">
    <property type="entry name" value="MFS"/>
</dbReference>
<keyword evidence="5 6" id="KW-0472">Membrane</keyword>
<dbReference type="AlphaFoldDB" id="A0A512NCE2"/>
<evidence type="ECO:0000256" key="5">
    <source>
        <dbReference type="ARBA" id="ARBA00023136"/>
    </source>
</evidence>
<dbReference type="Gene3D" id="1.20.1250.20">
    <property type="entry name" value="MFS general substrate transporter like domains"/>
    <property type="match status" value="1"/>
</dbReference>
<dbReference type="PRINTS" id="PR01036">
    <property type="entry name" value="TCRTETB"/>
</dbReference>
<sequence>MSEETVETGWNALLRPAWLPAVAVLVGGVLLHSMNVLMLATVLPSVVDNLGGAMLMSWTSSAFLASSIVAATCTGYLTSILGARTVFCTGAAIFGVGALTCALAPTMGQVVAGRFVQGFGGGLLTAMAYVLVRSTFPEHLWARGFALLSGAWSMSILVGPLVGGLFARYGDWRGAFFAVTAMAVVLVVVARRALPLSATSGASARVPGLRVLLICGAIASMSLMAIAPGVPTKLLLLAGAIAALVVTLRIDRRAAQPLLPTDAFSFGSLTGMGLWLSLLVAVSYSPLQIFVAIFLQSLHGLDPLQAGYMVAGASFGWTGMSLVVAGTPEQRSDRLLVAGPLMMALGLAGVALLMPLKPAPIVFPAIALVGAGIGACWAFIAQRVMSGARAGEENLAASSIATVQQTGFALGAALSGLAANAAGLSAGLTRTDVAAAAFWVPMSFVLAALAAVVAGLRLVSLRQR</sequence>
<evidence type="ECO:0000259" key="7">
    <source>
        <dbReference type="PROSITE" id="PS50850"/>
    </source>
</evidence>
<evidence type="ECO:0000313" key="9">
    <source>
        <dbReference type="Proteomes" id="UP000321058"/>
    </source>
</evidence>
<feature type="transmembrane region" description="Helical" evidence="6">
    <location>
        <begin position="434"/>
        <end position="459"/>
    </location>
</feature>
<dbReference type="EMBL" id="BKAJ01000068">
    <property type="protein sequence ID" value="GEP56621.1"/>
    <property type="molecule type" value="Genomic_DNA"/>
</dbReference>
<feature type="transmembrane region" description="Helical" evidence="6">
    <location>
        <begin position="234"/>
        <end position="251"/>
    </location>
</feature>
<keyword evidence="3 6" id="KW-0812">Transmembrane</keyword>
<feature type="transmembrane region" description="Helical" evidence="6">
    <location>
        <begin position="172"/>
        <end position="190"/>
    </location>
</feature>
<feature type="transmembrane region" description="Helical" evidence="6">
    <location>
        <begin position="55"/>
        <end position="78"/>
    </location>
</feature>
<dbReference type="PROSITE" id="PS50850">
    <property type="entry name" value="MFS"/>
    <property type="match status" value="1"/>
</dbReference>
<reference evidence="8 9" key="1">
    <citation type="submission" date="2019-07" db="EMBL/GenBank/DDBJ databases">
        <title>Whole genome shotgun sequence of Reyranella soli NBRC 108950.</title>
        <authorList>
            <person name="Hosoyama A."/>
            <person name="Uohara A."/>
            <person name="Ohji S."/>
            <person name="Ichikawa N."/>
        </authorList>
    </citation>
    <scope>NUCLEOTIDE SEQUENCE [LARGE SCALE GENOMIC DNA]</scope>
    <source>
        <strain evidence="8 9">NBRC 108950</strain>
    </source>
</reference>
<dbReference type="Gene3D" id="1.20.1720.10">
    <property type="entry name" value="Multidrug resistance protein D"/>
    <property type="match status" value="1"/>
</dbReference>
<keyword evidence="2" id="KW-0813">Transport</keyword>
<feature type="transmembrane region" description="Helical" evidence="6">
    <location>
        <begin position="144"/>
        <end position="166"/>
    </location>
</feature>
<evidence type="ECO:0000256" key="2">
    <source>
        <dbReference type="ARBA" id="ARBA00022448"/>
    </source>
</evidence>
<dbReference type="PANTHER" id="PTHR42718">
    <property type="entry name" value="MAJOR FACILITATOR SUPERFAMILY MULTIDRUG TRANSPORTER MFSC"/>
    <property type="match status" value="1"/>
</dbReference>
<name>A0A512NCE2_9HYPH</name>
<feature type="transmembrane region" description="Helical" evidence="6">
    <location>
        <begin position="85"/>
        <end position="105"/>
    </location>
</feature>
<feature type="transmembrane region" description="Helical" evidence="6">
    <location>
        <begin position="211"/>
        <end position="228"/>
    </location>
</feature>
<feature type="transmembrane region" description="Helical" evidence="6">
    <location>
        <begin position="408"/>
        <end position="428"/>
    </location>
</feature>
<feature type="transmembrane region" description="Helical" evidence="6">
    <location>
        <begin position="111"/>
        <end position="132"/>
    </location>
</feature>
<protein>
    <submittedName>
        <fullName evidence="8">MFS transporter</fullName>
    </submittedName>
</protein>
<evidence type="ECO:0000256" key="4">
    <source>
        <dbReference type="ARBA" id="ARBA00022989"/>
    </source>
</evidence>
<accession>A0A512NCE2</accession>
<dbReference type="Pfam" id="PF07690">
    <property type="entry name" value="MFS_1"/>
    <property type="match status" value="1"/>
</dbReference>
<keyword evidence="9" id="KW-1185">Reference proteome</keyword>
<organism evidence="8 9">
    <name type="scientific">Reyranella soli</name>
    <dbReference type="NCBI Taxonomy" id="1230389"/>
    <lineage>
        <taxon>Bacteria</taxon>
        <taxon>Pseudomonadati</taxon>
        <taxon>Pseudomonadota</taxon>
        <taxon>Alphaproteobacteria</taxon>
        <taxon>Hyphomicrobiales</taxon>
        <taxon>Reyranellaceae</taxon>
        <taxon>Reyranella</taxon>
    </lineage>
</organism>
<gene>
    <name evidence="8" type="ORF">RSO01_37870</name>
</gene>
<evidence type="ECO:0000256" key="6">
    <source>
        <dbReference type="SAM" id="Phobius"/>
    </source>
</evidence>
<proteinExistence type="predicted"/>
<keyword evidence="4 6" id="KW-1133">Transmembrane helix</keyword>
<dbReference type="RefSeq" id="WP_170303181.1">
    <property type="nucleotide sequence ID" value="NZ_BKAJ01000068.1"/>
</dbReference>
<dbReference type="InterPro" id="IPR036259">
    <property type="entry name" value="MFS_trans_sf"/>
</dbReference>
<feature type="transmembrane region" description="Helical" evidence="6">
    <location>
        <begin position="361"/>
        <end position="380"/>
    </location>
</feature>
<feature type="transmembrane region" description="Helical" evidence="6">
    <location>
        <begin position="21"/>
        <end position="43"/>
    </location>
</feature>
<feature type="domain" description="Major facilitator superfamily (MFS) profile" evidence="7">
    <location>
        <begin position="21"/>
        <end position="464"/>
    </location>
</feature>
<dbReference type="GO" id="GO:0022857">
    <property type="term" value="F:transmembrane transporter activity"/>
    <property type="evidence" value="ECO:0007669"/>
    <property type="project" value="InterPro"/>
</dbReference>
<comment type="subcellular location">
    <subcellularLocation>
        <location evidence="1">Membrane</location>
        <topology evidence="1">Multi-pass membrane protein</topology>
    </subcellularLocation>
</comment>
<dbReference type="InterPro" id="IPR020846">
    <property type="entry name" value="MFS_dom"/>
</dbReference>
<dbReference type="Proteomes" id="UP000321058">
    <property type="component" value="Unassembled WGS sequence"/>
</dbReference>
<dbReference type="SUPFAM" id="SSF103473">
    <property type="entry name" value="MFS general substrate transporter"/>
    <property type="match status" value="1"/>
</dbReference>
<feature type="transmembrane region" description="Helical" evidence="6">
    <location>
        <begin position="272"/>
        <end position="295"/>
    </location>
</feature>
<dbReference type="GO" id="GO:0016020">
    <property type="term" value="C:membrane"/>
    <property type="evidence" value="ECO:0007669"/>
    <property type="project" value="UniProtKB-SubCell"/>
</dbReference>
<feature type="transmembrane region" description="Helical" evidence="6">
    <location>
        <begin position="307"/>
        <end position="328"/>
    </location>
</feature>
<feature type="transmembrane region" description="Helical" evidence="6">
    <location>
        <begin position="335"/>
        <end position="355"/>
    </location>
</feature>
<evidence type="ECO:0000256" key="1">
    <source>
        <dbReference type="ARBA" id="ARBA00004141"/>
    </source>
</evidence>